<gene>
    <name evidence="5" type="ORF">HIM_11804</name>
</gene>
<dbReference type="SUPFAM" id="SSF56672">
    <property type="entry name" value="DNA/RNA polymerases"/>
    <property type="match status" value="1"/>
</dbReference>
<dbReference type="AlphaFoldDB" id="A0A0F7ZIQ6"/>
<dbReference type="Proteomes" id="UP000054481">
    <property type="component" value="Unassembled WGS sequence"/>
</dbReference>
<keyword evidence="2" id="KW-0496">Mitochondrion</keyword>
<name>A0A0F7ZIQ6_9HYPO</name>
<accession>A0A0F7ZIQ6</accession>
<dbReference type="Gene3D" id="3.30.70.270">
    <property type="match status" value="1"/>
</dbReference>
<reference evidence="5 6" key="1">
    <citation type="journal article" date="2014" name="Genome Biol. Evol.">
        <title>Comparative genomics and transcriptomics analyses reveal divergent lifestyle features of nematode endoparasitic fungus Hirsutella minnesotensis.</title>
        <authorList>
            <person name="Lai Y."/>
            <person name="Liu K."/>
            <person name="Zhang X."/>
            <person name="Zhang X."/>
            <person name="Li K."/>
            <person name="Wang N."/>
            <person name="Shu C."/>
            <person name="Wu Y."/>
            <person name="Wang C."/>
            <person name="Bushley K.E."/>
            <person name="Xiang M."/>
            <person name="Liu X."/>
        </authorList>
    </citation>
    <scope>NUCLEOTIDE SEQUENCE [LARGE SCALE GENOMIC DNA]</scope>
    <source>
        <strain evidence="5 6">3608</strain>
    </source>
</reference>
<keyword evidence="6" id="KW-1185">Reference proteome</keyword>
<dbReference type="PANTHER" id="PTHR33481:SF1">
    <property type="entry name" value="ENDONUCLEASE_EXONUCLEASE_PHOSPHATASE DOMAIN-CONTAINING PROTEIN-RELATED"/>
    <property type="match status" value="1"/>
</dbReference>
<evidence type="ECO:0000313" key="5">
    <source>
        <dbReference type="EMBL" id="KJZ68800.1"/>
    </source>
</evidence>
<dbReference type="GO" id="GO:0005739">
    <property type="term" value="C:mitochondrion"/>
    <property type="evidence" value="ECO:0007669"/>
    <property type="project" value="UniProtKB-SubCell"/>
</dbReference>
<evidence type="ECO:0000313" key="6">
    <source>
        <dbReference type="Proteomes" id="UP000054481"/>
    </source>
</evidence>
<sequence>MLEKGRSASFRYKKFKYLGFIVSAGKGVACDPEKQRAIREWEAPTSVKGVRSFLGFANYYRIFIPDYAKITQPLDALLKKGTAFLGPAKEAAKEFHDAIRYQRKAHWDDFLSDDVNIWKATKYLKAGKSTTGDKVPPLRKGDGSTTKDKADQVDELLGTFFPPLPARIEDEGVRPQRKAVPMPGLTLGEIEEKVMTAKPWKAPGGDELPTAVWRQLWPVAKDRIFALFDASLRDGVVPRQWKNAKIVPLKKPHKDDYKVAKAWRPISLLSTLGKILQAVVAERISYAVETYGLLPANHFGARKRRSAEQALLLLQEQVYKAWRNHKVLSLISFDVTGAYNGVCKERLLERMKARGIPAELVRWIDAFCSERTASLVVNGYTSEQRELPQAGLPQGSPLAPILFLFFNADLVQRRIKAESGSIAFVDDYSAWVTGPTAEANREGIQAIIDDALKWEARSGATFEADKTTIVHFTRATVRNSDKSFLIRGQEVQPKKNAKILGVIMDDELRFQEHMMKAAASGLSAAMGLRRLKMLSPRVSRQLFEATVAPAMDYASNVWTHAVRAKHVGWMNKAQMIGAQAITGAFPGQTVQMDRIEDIHEYALPLWTPRVQAVLGSDTAKAIKAANDAKGIVIATSGSQRDGMVGMGGVVCNVNHDGPGVVLASYSVCLGTADEQNPYTAELAAIAMALMCTIRQIYDHVNRLVRRGWCVKLIWAPAKQVRFVWASLAKTAAKKATQAGAVAGKPSYRARSTTLRLALARQQRDQLPENVGKHSKRIDRALPGKHTRTLYDSLTRKEADILVQLRTGMSRLNGYLHAIGATDSDLCDCGQAAETVDHFLFRCTKWIAQWGVLFECARVKIGNLSFFLGGKAASDGDKWKPDMQAVHAAIKFAIETERLDRKQQPSEDN</sequence>
<dbReference type="EMBL" id="KQ030811">
    <property type="protein sequence ID" value="KJZ68800.1"/>
    <property type="molecule type" value="Genomic_DNA"/>
</dbReference>
<evidence type="ECO:0000256" key="2">
    <source>
        <dbReference type="ARBA" id="ARBA00023128"/>
    </source>
</evidence>
<dbReference type="PROSITE" id="PS50878">
    <property type="entry name" value="RT_POL"/>
    <property type="match status" value="1"/>
</dbReference>
<feature type="compositionally biased region" description="Basic and acidic residues" evidence="3">
    <location>
        <begin position="139"/>
        <end position="148"/>
    </location>
</feature>
<feature type="domain" description="Reverse transcriptase" evidence="4">
    <location>
        <begin position="230"/>
        <end position="504"/>
    </location>
</feature>
<dbReference type="OrthoDB" id="4778504at2759"/>
<dbReference type="Pfam" id="PF00078">
    <property type="entry name" value="RVT_1"/>
    <property type="match status" value="1"/>
</dbReference>
<dbReference type="InterPro" id="IPR043128">
    <property type="entry name" value="Rev_trsase/Diguanyl_cyclase"/>
</dbReference>
<protein>
    <recommendedName>
        <fullName evidence="4">Reverse transcriptase domain-containing protein</fullName>
    </recommendedName>
</protein>
<dbReference type="PANTHER" id="PTHR33481">
    <property type="entry name" value="REVERSE TRANSCRIPTASE"/>
    <property type="match status" value="1"/>
</dbReference>
<organism evidence="5 6">
    <name type="scientific">Hirsutella minnesotensis 3608</name>
    <dbReference type="NCBI Taxonomy" id="1043627"/>
    <lineage>
        <taxon>Eukaryota</taxon>
        <taxon>Fungi</taxon>
        <taxon>Dikarya</taxon>
        <taxon>Ascomycota</taxon>
        <taxon>Pezizomycotina</taxon>
        <taxon>Sordariomycetes</taxon>
        <taxon>Hypocreomycetidae</taxon>
        <taxon>Hypocreales</taxon>
        <taxon>Ophiocordycipitaceae</taxon>
        <taxon>Hirsutella</taxon>
    </lineage>
</organism>
<feature type="region of interest" description="Disordered" evidence="3">
    <location>
        <begin position="129"/>
        <end position="148"/>
    </location>
</feature>
<comment type="subcellular location">
    <subcellularLocation>
        <location evidence="1">Mitochondrion</location>
    </subcellularLocation>
</comment>
<evidence type="ECO:0000256" key="1">
    <source>
        <dbReference type="ARBA" id="ARBA00004173"/>
    </source>
</evidence>
<evidence type="ECO:0000256" key="3">
    <source>
        <dbReference type="SAM" id="MobiDB-lite"/>
    </source>
</evidence>
<dbReference type="InterPro" id="IPR043502">
    <property type="entry name" value="DNA/RNA_pol_sf"/>
</dbReference>
<evidence type="ECO:0000259" key="4">
    <source>
        <dbReference type="PROSITE" id="PS50878"/>
    </source>
</evidence>
<proteinExistence type="predicted"/>
<dbReference type="CDD" id="cd01650">
    <property type="entry name" value="RT_nLTR_like"/>
    <property type="match status" value="1"/>
</dbReference>
<dbReference type="InterPro" id="IPR000477">
    <property type="entry name" value="RT_dom"/>
</dbReference>